<dbReference type="PRINTS" id="PR00111">
    <property type="entry name" value="ABHYDROLASE"/>
</dbReference>
<dbReference type="PANTHER" id="PTHR43329">
    <property type="entry name" value="EPOXIDE HYDROLASE"/>
    <property type="match status" value="1"/>
</dbReference>
<feature type="domain" description="AB hydrolase-1" evidence="3">
    <location>
        <begin position="29"/>
        <end position="144"/>
    </location>
</feature>
<dbReference type="OrthoDB" id="408373at2759"/>
<dbReference type="eggNOG" id="KOG4178">
    <property type="taxonomic scope" value="Eukaryota"/>
</dbReference>
<comment type="similarity">
    <text evidence="2">Belongs to the AB hydrolase superfamily. Epoxide hydrolase family.</text>
</comment>
<dbReference type="EMBL" id="KB446536">
    <property type="protein sequence ID" value="EME48101.1"/>
    <property type="molecule type" value="Genomic_DNA"/>
</dbReference>
<evidence type="ECO:0000259" key="3">
    <source>
        <dbReference type="Pfam" id="PF00561"/>
    </source>
</evidence>
<dbReference type="AlphaFoldDB" id="N1PX46"/>
<reference evidence="4 5" key="2">
    <citation type="journal article" date="2012" name="PLoS Pathog.">
        <title>Diverse lifestyles and strategies of plant pathogenesis encoded in the genomes of eighteen Dothideomycetes fungi.</title>
        <authorList>
            <person name="Ohm R.A."/>
            <person name="Feau N."/>
            <person name="Henrissat B."/>
            <person name="Schoch C.L."/>
            <person name="Horwitz B.A."/>
            <person name="Barry K.W."/>
            <person name="Condon B.J."/>
            <person name="Copeland A.C."/>
            <person name="Dhillon B."/>
            <person name="Glaser F."/>
            <person name="Hesse C.N."/>
            <person name="Kosti I."/>
            <person name="LaButti K."/>
            <person name="Lindquist E.A."/>
            <person name="Lucas S."/>
            <person name="Salamov A.A."/>
            <person name="Bradshaw R.E."/>
            <person name="Ciuffetti L."/>
            <person name="Hamelin R.C."/>
            <person name="Kema G.H.J."/>
            <person name="Lawrence C."/>
            <person name="Scott J.A."/>
            <person name="Spatafora J.W."/>
            <person name="Turgeon B.G."/>
            <person name="de Wit P.J.G.M."/>
            <person name="Zhong S."/>
            <person name="Goodwin S.B."/>
            <person name="Grigoriev I.V."/>
        </authorList>
    </citation>
    <scope>NUCLEOTIDE SEQUENCE [LARGE SCALE GENOMIC DNA]</scope>
    <source>
        <strain evidence="5">NZE10 / CBS 128990</strain>
    </source>
</reference>
<gene>
    <name evidence="4" type="ORF">DOTSEDRAFT_69891</name>
</gene>
<evidence type="ECO:0000256" key="2">
    <source>
        <dbReference type="ARBA" id="ARBA00038334"/>
    </source>
</evidence>
<evidence type="ECO:0000313" key="5">
    <source>
        <dbReference type="Proteomes" id="UP000016933"/>
    </source>
</evidence>
<name>N1PX46_DOTSN</name>
<evidence type="ECO:0000313" key="4">
    <source>
        <dbReference type="EMBL" id="EME48101.1"/>
    </source>
</evidence>
<dbReference type="InterPro" id="IPR000639">
    <property type="entry name" value="Epox_hydrolase-like"/>
</dbReference>
<dbReference type="InterPro" id="IPR029058">
    <property type="entry name" value="AB_hydrolase_fold"/>
</dbReference>
<keyword evidence="1" id="KW-0378">Hydrolase</keyword>
<dbReference type="InterPro" id="IPR000073">
    <property type="entry name" value="AB_hydrolase_1"/>
</dbReference>
<evidence type="ECO:0000256" key="1">
    <source>
        <dbReference type="ARBA" id="ARBA00022801"/>
    </source>
</evidence>
<accession>N1PX46</accession>
<dbReference type="GO" id="GO:0016787">
    <property type="term" value="F:hydrolase activity"/>
    <property type="evidence" value="ECO:0007669"/>
    <property type="project" value="UniProtKB-KW"/>
</dbReference>
<organism evidence="4 5">
    <name type="scientific">Dothistroma septosporum (strain NZE10 / CBS 128990)</name>
    <name type="common">Red band needle blight fungus</name>
    <name type="synonym">Mycosphaerella pini</name>
    <dbReference type="NCBI Taxonomy" id="675120"/>
    <lineage>
        <taxon>Eukaryota</taxon>
        <taxon>Fungi</taxon>
        <taxon>Dikarya</taxon>
        <taxon>Ascomycota</taxon>
        <taxon>Pezizomycotina</taxon>
        <taxon>Dothideomycetes</taxon>
        <taxon>Dothideomycetidae</taxon>
        <taxon>Mycosphaerellales</taxon>
        <taxon>Mycosphaerellaceae</taxon>
        <taxon>Dothistroma</taxon>
    </lineage>
</organism>
<dbReference type="HOGENOM" id="CLU_020336_7_2_1"/>
<keyword evidence="5" id="KW-1185">Reference proteome</keyword>
<dbReference type="OMA" id="EFGQWDY"/>
<reference evidence="5" key="1">
    <citation type="journal article" date="2012" name="PLoS Genet.">
        <title>The genomes of the fungal plant pathogens Cladosporium fulvum and Dothistroma septosporum reveal adaptation to different hosts and lifestyles but also signatures of common ancestry.</title>
        <authorList>
            <person name="de Wit P.J.G.M."/>
            <person name="van der Burgt A."/>
            <person name="Oekmen B."/>
            <person name="Stergiopoulos I."/>
            <person name="Abd-Elsalam K.A."/>
            <person name="Aerts A.L."/>
            <person name="Bahkali A.H."/>
            <person name="Beenen H.G."/>
            <person name="Chettri P."/>
            <person name="Cox M.P."/>
            <person name="Datema E."/>
            <person name="de Vries R.P."/>
            <person name="Dhillon B."/>
            <person name="Ganley A.R."/>
            <person name="Griffiths S.A."/>
            <person name="Guo Y."/>
            <person name="Hamelin R.C."/>
            <person name="Henrissat B."/>
            <person name="Kabir M.S."/>
            <person name="Jashni M.K."/>
            <person name="Kema G."/>
            <person name="Klaubauf S."/>
            <person name="Lapidus A."/>
            <person name="Levasseur A."/>
            <person name="Lindquist E."/>
            <person name="Mehrabi R."/>
            <person name="Ohm R.A."/>
            <person name="Owen T.J."/>
            <person name="Salamov A."/>
            <person name="Schwelm A."/>
            <person name="Schijlen E."/>
            <person name="Sun H."/>
            <person name="van den Burg H.A."/>
            <person name="van Ham R.C.H.J."/>
            <person name="Zhang S."/>
            <person name="Goodwin S.B."/>
            <person name="Grigoriev I.V."/>
            <person name="Collemare J."/>
            <person name="Bradshaw R.E."/>
        </authorList>
    </citation>
    <scope>NUCLEOTIDE SEQUENCE [LARGE SCALE GENOMIC DNA]</scope>
    <source>
        <strain evidence="5">NZE10 / CBS 128990</strain>
    </source>
</reference>
<proteinExistence type="inferred from homology"/>
<dbReference type="Gene3D" id="3.40.50.1820">
    <property type="entry name" value="alpha/beta hydrolase"/>
    <property type="match status" value="1"/>
</dbReference>
<dbReference type="Pfam" id="PF00561">
    <property type="entry name" value="Abhydrolase_1"/>
    <property type="match status" value="1"/>
</dbReference>
<dbReference type="SUPFAM" id="SSF53474">
    <property type="entry name" value="alpha/beta-Hydrolases"/>
    <property type="match status" value="1"/>
</dbReference>
<dbReference type="STRING" id="675120.N1PX46"/>
<dbReference type="Proteomes" id="UP000016933">
    <property type="component" value="Unassembled WGS sequence"/>
</dbReference>
<sequence length="360" mass="40564">MVTLEEHDFTWADGEKKTAYLAAGPKEGPLLIFIHGWPAIAYTWKAQLETFASLGFRAIAPDMPGYGGSSARKVTSDYSMEEVNNSMLALLQHLGRDSAIWVGHDWGCGAVWTFAEHYPERTTAVCGMAVPSHFIELGLQNALQYINREIYPIDKFPYGQWDYMQFYIENFEKATAWFDKDPAAFLRAGYAKGSPASLGQPASTSQVRAAGGWFGGLESPDPTWKRIPIEKVCIDEETYEKLVSAMQKTGFFGADSWYANHEANRKYFFDKAKNEGRLKMPVLFIEAKFDTICDTVNSRLAEPMRKNCERLTECSIDSGHWVAQERPEEVNGVLARWIVEEAPTAWPGYWGNKGFVKSKV</sequence>
<dbReference type="PRINTS" id="PR00412">
    <property type="entry name" value="EPOXHYDRLASE"/>
</dbReference>
<protein>
    <recommendedName>
        <fullName evidence="3">AB hydrolase-1 domain-containing protein</fullName>
    </recommendedName>
</protein>